<comment type="caution">
    <text evidence="1">The sequence shown here is derived from an EMBL/GenBank/DDBJ whole genome shotgun (WGS) entry which is preliminary data.</text>
</comment>
<evidence type="ECO:0000313" key="1">
    <source>
        <dbReference type="EMBL" id="MCS0592423.1"/>
    </source>
</evidence>
<dbReference type="Proteomes" id="UP001205560">
    <property type="component" value="Unassembled WGS sequence"/>
</dbReference>
<name>A0ABT2AE54_9BURK</name>
<reference evidence="1 2" key="1">
    <citation type="submission" date="2022-08" db="EMBL/GenBank/DDBJ databases">
        <title>Reclassification of Massilia species as members of the genera Telluria, Duganella, Pseudoduganella, Mokoshia gen. nov. and Zemynaea gen. nov. using orthogonal and non-orthogonal genome-based approaches.</title>
        <authorList>
            <person name="Bowman J.P."/>
        </authorList>
    </citation>
    <scope>NUCLEOTIDE SEQUENCE [LARGE SCALE GENOMIC DNA]</scope>
    <source>
        <strain evidence="1 2">LMG 28164</strain>
    </source>
</reference>
<dbReference type="EMBL" id="JANUGX010000043">
    <property type="protein sequence ID" value="MCS0592423.1"/>
    <property type="molecule type" value="Genomic_DNA"/>
</dbReference>
<sequence>MDSQEVSSKIWNRTLGEASAGEREGDKALRALLLFHNEAMSAGVLHALGYFSPEQLTAAQDGYRFYGFCAIADLIASPLDEDEDMDASDEREGEFDNAYQAVIPVDDTIAKAFEAHCLSHPEMYAPL</sequence>
<proteinExistence type="predicted"/>
<protein>
    <submittedName>
        <fullName evidence="1">Uncharacterized protein</fullName>
    </submittedName>
</protein>
<evidence type="ECO:0000313" key="2">
    <source>
        <dbReference type="Proteomes" id="UP001205560"/>
    </source>
</evidence>
<gene>
    <name evidence="1" type="ORF">NX782_24890</name>
</gene>
<accession>A0ABT2AE54</accession>
<dbReference type="RefSeq" id="WP_258848192.1">
    <property type="nucleotide sequence ID" value="NZ_JANUGX010000043.1"/>
</dbReference>
<organism evidence="1 2">
    <name type="scientific">Massilia norwichensis</name>
    <dbReference type="NCBI Taxonomy" id="1442366"/>
    <lineage>
        <taxon>Bacteria</taxon>
        <taxon>Pseudomonadati</taxon>
        <taxon>Pseudomonadota</taxon>
        <taxon>Betaproteobacteria</taxon>
        <taxon>Burkholderiales</taxon>
        <taxon>Oxalobacteraceae</taxon>
        <taxon>Telluria group</taxon>
        <taxon>Massilia</taxon>
    </lineage>
</organism>
<keyword evidence="2" id="KW-1185">Reference proteome</keyword>